<evidence type="ECO:0000259" key="4">
    <source>
        <dbReference type="PROSITE" id="PS50949"/>
    </source>
</evidence>
<reference evidence="6" key="1">
    <citation type="submission" date="2015-11" db="EMBL/GenBank/DDBJ databases">
        <authorList>
            <consortium name="Cross-ministerial Strategic Innovation Promotion Program (SIP) consortium"/>
            <person name="Tomihama T."/>
            <person name="Ikenaga M."/>
            <person name="Sakai M."/>
            <person name="Okubo T."/>
            <person name="Ikeda S."/>
        </authorList>
    </citation>
    <scope>NUCLEOTIDE SEQUENCE [LARGE SCALE GENOMIC DNA]</scope>
    <source>
        <strain evidence="6">S58</strain>
    </source>
</reference>
<evidence type="ECO:0000313" key="6">
    <source>
        <dbReference type="Proteomes" id="UP000067448"/>
    </source>
</evidence>
<dbReference type="RefSeq" id="WP_059078717.1">
    <property type="nucleotide sequence ID" value="NZ_BCMM01000003.1"/>
</dbReference>
<evidence type="ECO:0000313" key="5">
    <source>
        <dbReference type="EMBL" id="GAQ60589.1"/>
    </source>
</evidence>
<dbReference type="Proteomes" id="UP000067448">
    <property type="component" value="Unassembled WGS sequence"/>
</dbReference>
<organism evidence="5 6">
    <name type="scientific">Streptomyces scabiei</name>
    <dbReference type="NCBI Taxonomy" id="1930"/>
    <lineage>
        <taxon>Bacteria</taxon>
        <taxon>Bacillati</taxon>
        <taxon>Actinomycetota</taxon>
        <taxon>Actinomycetes</taxon>
        <taxon>Kitasatosporales</taxon>
        <taxon>Streptomycetaceae</taxon>
        <taxon>Streptomyces</taxon>
    </lineage>
</organism>
<dbReference type="InterPro" id="IPR000524">
    <property type="entry name" value="Tscrpt_reg_HTH_GntR"/>
</dbReference>
<dbReference type="InterPro" id="IPR036388">
    <property type="entry name" value="WH-like_DNA-bd_sf"/>
</dbReference>
<sequence length="237" mass="26410">MSLDRPVSRRLLSDEVFHRLRDSIVRGELVPGEKVRDGELAERLGLSRTPVREALARLADIGLVEAKPGVYTRITTLNRRDAENTLAVLRSLDRLALETAVPVMTAHDFRRMREANRDFERAVAANDTGAALDADDRFHAVPIAAADNPVLSRIVEQLHPQIHRILHRKFSTLLGGRNTIEHHDELIEVCAEGDARSAAELSGRHWSELGGHINQLFDTNQFAEAATDRGTGRRLAD</sequence>
<evidence type="ECO:0000256" key="2">
    <source>
        <dbReference type="ARBA" id="ARBA00023125"/>
    </source>
</evidence>
<reference evidence="5 6" key="2">
    <citation type="journal article" date="2016" name="Genome Announc.">
        <title>Draft Genome Sequences of Streptomyces scabiei S58, Streptomyces turgidiscabies T45, and Streptomyces acidiscabies a10, the Pathogens of Potato Common Scab, Isolated in Japan.</title>
        <authorList>
            <person name="Tomihama T."/>
            <person name="Nishi Y."/>
            <person name="Sakai M."/>
            <person name="Ikenaga M."/>
            <person name="Okubo T."/>
            <person name="Ikeda S."/>
        </authorList>
    </citation>
    <scope>NUCLEOTIDE SEQUENCE [LARGE SCALE GENOMIC DNA]</scope>
    <source>
        <strain evidence="5 6">S58</strain>
    </source>
</reference>
<name>A0A100JJD1_STRSC</name>
<dbReference type="Gene3D" id="1.10.10.10">
    <property type="entry name" value="Winged helix-like DNA-binding domain superfamily/Winged helix DNA-binding domain"/>
    <property type="match status" value="1"/>
</dbReference>
<dbReference type="InterPro" id="IPR008920">
    <property type="entry name" value="TF_FadR/GntR_C"/>
</dbReference>
<protein>
    <submittedName>
        <fullName evidence="5">HTH-type transcriptional regulator McbR</fullName>
    </submittedName>
</protein>
<keyword evidence="2" id="KW-0238">DNA-binding</keyword>
<reference evidence="6" key="3">
    <citation type="submission" date="2016-02" db="EMBL/GenBank/DDBJ databases">
        <title>Draft genome of pathogenic Streptomyces sp. in Japan.</title>
        <authorList>
            <person name="Tomihama T."/>
            <person name="Ikenaga M."/>
            <person name="Sakai M."/>
            <person name="Okubo T."/>
            <person name="Ikeda S."/>
        </authorList>
    </citation>
    <scope>NUCLEOTIDE SEQUENCE [LARGE SCALE GENOMIC DNA]</scope>
    <source>
        <strain evidence="6">S58</strain>
    </source>
</reference>
<dbReference type="GO" id="GO:0003677">
    <property type="term" value="F:DNA binding"/>
    <property type="evidence" value="ECO:0007669"/>
    <property type="project" value="UniProtKB-KW"/>
</dbReference>
<dbReference type="SMART" id="SM00345">
    <property type="entry name" value="HTH_GNTR"/>
    <property type="match status" value="1"/>
</dbReference>
<gene>
    <name evidence="5" type="primary">mcbR_1</name>
    <name evidence="5" type="ORF">SsS58_00929</name>
</gene>
<feature type="domain" description="HTH gntR-type" evidence="4">
    <location>
        <begin position="10"/>
        <end position="77"/>
    </location>
</feature>
<dbReference type="GO" id="GO:0003700">
    <property type="term" value="F:DNA-binding transcription factor activity"/>
    <property type="evidence" value="ECO:0007669"/>
    <property type="project" value="InterPro"/>
</dbReference>
<dbReference type="SMART" id="SM00895">
    <property type="entry name" value="FCD"/>
    <property type="match status" value="1"/>
</dbReference>
<dbReference type="OrthoDB" id="8680240at2"/>
<evidence type="ECO:0000256" key="1">
    <source>
        <dbReference type="ARBA" id="ARBA00023015"/>
    </source>
</evidence>
<dbReference type="EMBL" id="BCMM01000003">
    <property type="protein sequence ID" value="GAQ60589.1"/>
    <property type="molecule type" value="Genomic_DNA"/>
</dbReference>
<keyword evidence="1" id="KW-0805">Transcription regulation</keyword>
<dbReference type="Gene3D" id="1.20.120.530">
    <property type="entry name" value="GntR ligand-binding domain-like"/>
    <property type="match status" value="1"/>
</dbReference>
<evidence type="ECO:0000256" key="3">
    <source>
        <dbReference type="ARBA" id="ARBA00023163"/>
    </source>
</evidence>
<proteinExistence type="predicted"/>
<dbReference type="PROSITE" id="PS50949">
    <property type="entry name" value="HTH_GNTR"/>
    <property type="match status" value="1"/>
</dbReference>
<keyword evidence="3" id="KW-0804">Transcription</keyword>
<dbReference type="PANTHER" id="PTHR43537">
    <property type="entry name" value="TRANSCRIPTIONAL REGULATOR, GNTR FAMILY"/>
    <property type="match status" value="1"/>
</dbReference>
<dbReference type="SUPFAM" id="SSF48008">
    <property type="entry name" value="GntR ligand-binding domain-like"/>
    <property type="match status" value="1"/>
</dbReference>
<dbReference type="Pfam" id="PF07729">
    <property type="entry name" value="FCD"/>
    <property type="match status" value="1"/>
</dbReference>
<dbReference type="Pfam" id="PF00392">
    <property type="entry name" value="GntR"/>
    <property type="match status" value="1"/>
</dbReference>
<accession>A0A100JJD1</accession>
<dbReference type="InterPro" id="IPR011711">
    <property type="entry name" value="GntR_C"/>
</dbReference>
<dbReference type="PRINTS" id="PR00035">
    <property type="entry name" value="HTHGNTR"/>
</dbReference>
<dbReference type="AlphaFoldDB" id="A0A100JJD1"/>
<comment type="caution">
    <text evidence="5">The sequence shown here is derived from an EMBL/GenBank/DDBJ whole genome shotgun (WGS) entry which is preliminary data.</text>
</comment>
<dbReference type="PANTHER" id="PTHR43537:SF24">
    <property type="entry name" value="GLUCONATE OPERON TRANSCRIPTIONAL REPRESSOR"/>
    <property type="match status" value="1"/>
</dbReference>
<dbReference type="SUPFAM" id="SSF46785">
    <property type="entry name" value="Winged helix' DNA-binding domain"/>
    <property type="match status" value="1"/>
</dbReference>
<dbReference type="CDD" id="cd07377">
    <property type="entry name" value="WHTH_GntR"/>
    <property type="match status" value="1"/>
</dbReference>
<dbReference type="InterPro" id="IPR036390">
    <property type="entry name" value="WH_DNA-bd_sf"/>
</dbReference>